<gene>
    <name evidence="3" type="ORF">ElyMa_005878300</name>
</gene>
<keyword evidence="2" id="KW-0732">Signal</keyword>
<evidence type="ECO:0000313" key="3">
    <source>
        <dbReference type="EMBL" id="GFR79582.1"/>
    </source>
</evidence>
<sequence length="96" mass="10766">MVNITWSLLLVFVMVGAQELTKPSAPTISPSRYGVSQSAMMEPATTPEFIRMSTSLPIAVVQGIRTKTPRNRSKTRGSRKKKPSKSRSWQVRNQNF</sequence>
<comment type="caution">
    <text evidence="3">The sequence shown here is derived from an EMBL/GenBank/DDBJ whole genome shotgun (WGS) entry which is preliminary data.</text>
</comment>
<evidence type="ECO:0000256" key="1">
    <source>
        <dbReference type="SAM" id="MobiDB-lite"/>
    </source>
</evidence>
<name>A0AAV4G1K5_9GAST</name>
<evidence type="ECO:0000313" key="4">
    <source>
        <dbReference type="Proteomes" id="UP000762676"/>
    </source>
</evidence>
<dbReference type="AlphaFoldDB" id="A0AAV4G1K5"/>
<evidence type="ECO:0000256" key="2">
    <source>
        <dbReference type="SAM" id="SignalP"/>
    </source>
</evidence>
<organism evidence="3 4">
    <name type="scientific">Elysia marginata</name>
    <dbReference type="NCBI Taxonomy" id="1093978"/>
    <lineage>
        <taxon>Eukaryota</taxon>
        <taxon>Metazoa</taxon>
        <taxon>Spiralia</taxon>
        <taxon>Lophotrochozoa</taxon>
        <taxon>Mollusca</taxon>
        <taxon>Gastropoda</taxon>
        <taxon>Heterobranchia</taxon>
        <taxon>Euthyneura</taxon>
        <taxon>Panpulmonata</taxon>
        <taxon>Sacoglossa</taxon>
        <taxon>Placobranchoidea</taxon>
        <taxon>Plakobranchidae</taxon>
        <taxon>Elysia</taxon>
    </lineage>
</organism>
<dbReference type="EMBL" id="BMAT01011805">
    <property type="protein sequence ID" value="GFR79582.1"/>
    <property type="molecule type" value="Genomic_DNA"/>
</dbReference>
<reference evidence="3 4" key="1">
    <citation type="journal article" date="2021" name="Elife">
        <title>Chloroplast acquisition without the gene transfer in kleptoplastic sea slugs, Plakobranchus ocellatus.</title>
        <authorList>
            <person name="Maeda T."/>
            <person name="Takahashi S."/>
            <person name="Yoshida T."/>
            <person name="Shimamura S."/>
            <person name="Takaki Y."/>
            <person name="Nagai Y."/>
            <person name="Toyoda A."/>
            <person name="Suzuki Y."/>
            <person name="Arimoto A."/>
            <person name="Ishii H."/>
            <person name="Satoh N."/>
            <person name="Nishiyama T."/>
            <person name="Hasebe M."/>
            <person name="Maruyama T."/>
            <person name="Minagawa J."/>
            <person name="Obokata J."/>
            <person name="Shigenobu S."/>
        </authorList>
    </citation>
    <scope>NUCLEOTIDE SEQUENCE [LARGE SCALE GENOMIC DNA]</scope>
</reference>
<keyword evidence="4" id="KW-1185">Reference proteome</keyword>
<feature type="compositionally biased region" description="Basic residues" evidence="1">
    <location>
        <begin position="67"/>
        <end position="85"/>
    </location>
</feature>
<feature type="region of interest" description="Disordered" evidence="1">
    <location>
        <begin position="62"/>
        <end position="96"/>
    </location>
</feature>
<accession>A0AAV4G1K5</accession>
<protein>
    <submittedName>
        <fullName evidence="3">Uncharacterized protein</fullName>
    </submittedName>
</protein>
<feature type="signal peptide" evidence="2">
    <location>
        <begin position="1"/>
        <end position="17"/>
    </location>
</feature>
<proteinExistence type="predicted"/>
<feature type="chain" id="PRO_5043954890" evidence="2">
    <location>
        <begin position="18"/>
        <end position="96"/>
    </location>
</feature>
<dbReference type="Proteomes" id="UP000762676">
    <property type="component" value="Unassembled WGS sequence"/>
</dbReference>